<dbReference type="EMBL" id="LRBV02000011">
    <property type="status" value="NOT_ANNOTATED_CDS"/>
    <property type="molecule type" value="Genomic_DNA"/>
</dbReference>
<keyword evidence="2" id="KW-0472">Membrane</keyword>
<protein>
    <submittedName>
        <fullName evidence="3">Uncharacterized protein</fullName>
    </submittedName>
</protein>
<evidence type="ECO:0000256" key="2">
    <source>
        <dbReference type="SAM" id="Phobius"/>
    </source>
</evidence>
<sequence>MLGGDVMAIWSNSRNKFYFEKFQAHPRSILDGALGFLDEYQSSEARGCTPKLLILFVTFICLGLYGLSTIICSSSNGRDPNSVDSGVKSVEKLLEEKRRAELSVRIASGEFTVEQSEQTTRHGVSLPAASQSS</sequence>
<dbReference type="InParanoid" id="A0A7N2MVA8"/>
<dbReference type="EnsemblPlants" id="QL11p012635:mrna">
    <property type="protein sequence ID" value="QL11p012635:mrna"/>
    <property type="gene ID" value="QL11p012635"/>
</dbReference>
<dbReference type="AlphaFoldDB" id="A0A7N2MVA8"/>
<keyword evidence="2" id="KW-0812">Transmembrane</keyword>
<name>A0A7N2MVA8_QUELO</name>
<evidence type="ECO:0000313" key="3">
    <source>
        <dbReference type="EnsemblPlants" id="QL11p012635:mrna"/>
    </source>
</evidence>
<keyword evidence="2" id="KW-1133">Transmembrane helix</keyword>
<proteinExistence type="predicted"/>
<evidence type="ECO:0000313" key="4">
    <source>
        <dbReference type="Proteomes" id="UP000594261"/>
    </source>
</evidence>
<evidence type="ECO:0000256" key="1">
    <source>
        <dbReference type="SAM" id="MobiDB-lite"/>
    </source>
</evidence>
<dbReference type="Proteomes" id="UP000594261">
    <property type="component" value="Chromosome 11"/>
</dbReference>
<accession>A0A7N2MVA8</accession>
<feature type="region of interest" description="Disordered" evidence="1">
    <location>
        <begin position="113"/>
        <end position="133"/>
    </location>
</feature>
<dbReference type="Gramene" id="QL11p012635:mrna">
    <property type="protein sequence ID" value="QL11p012635:mrna"/>
    <property type="gene ID" value="QL11p012635"/>
</dbReference>
<feature type="transmembrane region" description="Helical" evidence="2">
    <location>
        <begin position="52"/>
        <end position="71"/>
    </location>
</feature>
<keyword evidence="4" id="KW-1185">Reference proteome</keyword>
<reference evidence="3 4" key="1">
    <citation type="journal article" date="2016" name="G3 (Bethesda)">
        <title>First Draft Assembly and Annotation of the Genome of a California Endemic Oak Quercus lobata Nee (Fagaceae).</title>
        <authorList>
            <person name="Sork V.L."/>
            <person name="Fitz-Gibbon S.T."/>
            <person name="Puiu D."/>
            <person name="Crepeau M."/>
            <person name="Gugger P.F."/>
            <person name="Sherman R."/>
            <person name="Stevens K."/>
            <person name="Langley C.H."/>
            <person name="Pellegrini M."/>
            <person name="Salzberg S.L."/>
        </authorList>
    </citation>
    <scope>NUCLEOTIDE SEQUENCE [LARGE SCALE GENOMIC DNA]</scope>
    <source>
        <strain evidence="3 4">cv. SW786</strain>
    </source>
</reference>
<reference evidence="3" key="2">
    <citation type="submission" date="2021-01" db="UniProtKB">
        <authorList>
            <consortium name="EnsemblPlants"/>
        </authorList>
    </citation>
    <scope>IDENTIFICATION</scope>
</reference>
<organism evidence="3 4">
    <name type="scientific">Quercus lobata</name>
    <name type="common">Valley oak</name>
    <dbReference type="NCBI Taxonomy" id="97700"/>
    <lineage>
        <taxon>Eukaryota</taxon>
        <taxon>Viridiplantae</taxon>
        <taxon>Streptophyta</taxon>
        <taxon>Embryophyta</taxon>
        <taxon>Tracheophyta</taxon>
        <taxon>Spermatophyta</taxon>
        <taxon>Magnoliopsida</taxon>
        <taxon>eudicotyledons</taxon>
        <taxon>Gunneridae</taxon>
        <taxon>Pentapetalae</taxon>
        <taxon>rosids</taxon>
        <taxon>fabids</taxon>
        <taxon>Fagales</taxon>
        <taxon>Fagaceae</taxon>
        <taxon>Quercus</taxon>
    </lineage>
</organism>